<proteinExistence type="predicted"/>
<feature type="compositionally biased region" description="Basic residues" evidence="1">
    <location>
        <begin position="121"/>
        <end position="133"/>
    </location>
</feature>
<feature type="compositionally biased region" description="Low complexity" evidence="1">
    <location>
        <begin position="303"/>
        <end position="314"/>
    </location>
</feature>
<feature type="compositionally biased region" description="Low complexity" evidence="1">
    <location>
        <begin position="94"/>
        <end position="108"/>
    </location>
</feature>
<dbReference type="AlphaFoldDB" id="A0AAV2YPD9"/>
<evidence type="ECO:0000256" key="1">
    <source>
        <dbReference type="SAM" id="MobiDB-lite"/>
    </source>
</evidence>
<feature type="region of interest" description="Disordered" evidence="1">
    <location>
        <begin position="268"/>
        <end position="289"/>
    </location>
</feature>
<feature type="compositionally biased region" description="Low complexity" evidence="1">
    <location>
        <begin position="272"/>
        <end position="287"/>
    </location>
</feature>
<evidence type="ECO:0000313" key="3">
    <source>
        <dbReference type="Proteomes" id="UP001146120"/>
    </source>
</evidence>
<feature type="region of interest" description="Disordered" evidence="1">
    <location>
        <begin position="33"/>
        <end position="138"/>
    </location>
</feature>
<gene>
    <name evidence="2" type="ORF">N0F65_002531</name>
</gene>
<organism evidence="2 3">
    <name type="scientific">Lagenidium giganteum</name>
    <dbReference type="NCBI Taxonomy" id="4803"/>
    <lineage>
        <taxon>Eukaryota</taxon>
        <taxon>Sar</taxon>
        <taxon>Stramenopiles</taxon>
        <taxon>Oomycota</taxon>
        <taxon>Peronosporomycetes</taxon>
        <taxon>Pythiales</taxon>
        <taxon>Pythiaceae</taxon>
    </lineage>
</organism>
<feature type="region of interest" description="Disordered" evidence="1">
    <location>
        <begin position="301"/>
        <end position="323"/>
    </location>
</feature>
<keyword evidence="3" id="KW-1185">Reference proteome</keyword>
<dbReference type="EMBL" id="DAKRPA010000208">
    <property type="protein sequence ID" value="DAZ95346.1"/>
    <property type="molecule type" value="Genomic_DNA"/>
</dbReference>
<accession>A0AAV2YPD9</accession>
<feature type="compositionally biased region" description="Polar residues" evidence="1">
    <location>
        <begin position="48"/>
        <end position="64"/>
    </location>
</feature>
<reference evidence="2" key="1">
    <citation type="submission" date="2022-11" db="EMBL/GenBank/DDBJ databases">
        <authorList>
            <person name="Morgan W.R."/>
            <person name="Tartar A."/>
        </authorList>
    </citation>
    <scope>NUCLEOTIDE SEQUENCE</scope>
    <source>
        <strain evidence="2">ARSEF 373</strain>
    </source>
</reference>
<feature type="compositionally biased region" description="Basic and acidic residues" evidence="1">
    <location>
        <begin position="109"/>
        <end position="120"/>
    </location>
</feature>
<evidence type="ECO:0000313" key="2">
    <source>
        <dbReference type="EMBL" id="DAZ95346.1"/>
    </source>
</evidence>
<protein>
    <submittedName>
        <fullName evidence="2">Uncharacterized protein</fullName>
    </submittedName>
</protein>
<name>A0AAV2YPD9_9STRA</name>
<sequence>MWNYGDIERLDDYSYTYDLPEVIKQQLLSNPDICRGVRKPENDDGDNMPTTAPVTAKPANNGTDAPTVRPWDQNGDDKHDGKGNHGKHNGKGNNGVDNGKHNGNNANQNDKKDHDGNKHHDNGKHRGHGHHRSNSTTYPVKLDGEYWTWIKTTYEGLVQRFDGNMELVTQQMHVAECLAFNNVFGVREFSDDFVHNFHLTSNRPVCGKQIDYVQTGKVQVVVTTTEFKSQTVEFKSEDVIKVVVDEYKPLAPSQAPLIDPSYVEKAQKEIDSYPTSTPSPKTPCPSSVAPVHTPCPIPASSKPAVVTPCPTPAASKPEEHKMC</sequence>
<reference evidence="2" key="2">
    <citation type="journal article" date="2023" name="Microbiol Resour">
        <title>Decontamination and Annotation of the Draft Genome Sequence of the Oomycete Lagenidium giganteum ARSEF 373.</title>
        <authorList>
            <person name="Morgan W.R."/>
            <person name="Tartar A."/>
        </authorList>
    </citation>
    <scope>NUCLEOTIDE SEQUENCE</scope>
    <source>
        <strain evidence="2">ARSEF 373</strain>
    </source>
</reference>
<comment type="caution">
    <text evidence="2">The sequence shown here is derived from an EMBL/GenBank/DDBJ whole genome shotgun (WGS) entry which is preliminary data.</text>
</comment>
<dbReference type="Proteomes" id="UP001146120">
    <property type="component" value="Unassembled WGS sequence"/>
</dbReference>